<dbReference type="Proteomes" id="UP000732377">
    <property type="component" value="Unassembled WGS sequence"/>
</dbReference>
<protein>
    <submittedName>
        <fullName evidence="1">Uncharacterized protein</fullName>
    </submittedName>
</protein>
<gene>
    <name evidence="1" type="ORF">CWE10_11580</name>
</gene>
<dbReference type="EMBL" id="PIUK01000112">
    <property type="protein sequence ID" value="MBY6276829.1"/>
    <property type="molecule type" value="Genomic_DNA"/>
</dbReference>
<sequence>MITRIEYVVCPTHLVPDAPYISLWATADTLADLIQRELRAAYPDAGIFVRVARPLEILAPDACLRVTTDDGDDQGARQAVEQIIRRICTDRRAEWIIIDRTDPMLPSDGAAIAEYILRCHLGRLHPPDTIHPAVRAWASRIISDPSYAETLVEAGGEVQYDRLTHYQAGITALVHDLCHDLVQYRRGEATDMAPAIVWAYERHLSVLTDPPVPSPSAAWHVPSPNAKRE</sequence>
<evidence type="ECO:0000313" key="2">
    <source>
        <dbReference type="Proteomes" id="UP000732377"/>
    </source>
</evidence>
<organism evidence="1 2">
    <name type="scientific">Symbiobacterium thermophilum</name>
    <dbReference type="NCBI Taxonomy" id="2734"/>
    <lineage>
        <taxon>Bacteria</taxon>
        <taxon>Bacillati</taxon>
        <taxon>Bacillota</taxon>
        <taxon>Clostridia</taxon>
        <taxon>Eubacteriales</taxon>
        <taxon>Symbiobacteriaceae</taxon>
        <taxon>Symbiobacterium</taxon>
    </lineage>
</organism>
<proteinExistence type="predicted"/>
<accession>A0A953LJ79</accession>
<evidence type="ECO:0000313" key="1">
    <source>
        <dbReference type="EMBL" id="MBY6276829.1"/>
    </source>
</evidence>
<dbReference type="AlphaFoldDB" id="A0A953LJ79"/>
<comment type="caution">
    <text evidence="1">The sequence shown here is derived from an EMBL/GenBank/DDBJ whole genome shotgun (WGS) entry which is preliminary data.</text>
</comment>
<reference evidence="1" key="1">
    <citation type="submission" date="2017-11" db="EMBL/GenBank/DDBJ databases">
        <title>Three new genomes from thermophilic consortium.</title>
        <authorList>
            <person name="Quaggio R."/>
            <person name="Amgarten D."/>
            <person name="Setubal J.C."/>
        </authorList>
    </citation>
    <scope>NUCLEOTIDE SEQUENCE</scope>
    <source>
        <strain evidence="1">ZCTH01-B2</strain>
    </source>
</reference>
<dbReference type="RefSeq" id="WP_273379920.1">
    <property type="nucleotide sequence ID" value="NZ_PIUK01000112.1"/>
</dbReference>
<name>A0A953LJ79_SYMTR</name>